<dbReference type="PANTHER" id="PTHR43156:SF14">
    <property type="entry name" value="PHOSPHOSERINE PHOSPHATASE RSBP"/>
    <property type="match status" value="1"/>
</dbReference>
<proteinExistence type="predicted"/>
<gene>
    <name evidence="5" type="ORF">A9C19_09135</name>
</gene>
<dbReference type="PANTHER" id="PTHR43156">
    <property type="entry name" value="STAGE II SPORULATION PROTEIN E-RELATED"/>
    <property type="match status" value="1"/>
</dbReference>
<dbReference type="Pfam" id="PF00989">
    <property type="entry name" value="PAS"/>
    <property type="match status" value="1"/>
</dbReference>
<dbReference type="KEGG" id="bwh:A9C19_09135"/>
<dbReference type="InterPro" id="IPR000014">
    <property type="entry name" value="PAS"/>
</dbReference>
<feature type="coiled-coil region" evidence="2">
    <location>
        <begin position="112"/>
        <end position="167"/>
    </location>
</feature>
<evidence type="ECO:0000259" key="4">
    <source>
        <dbReference type="PROSITE" id="PS51746"/>
    </source>
</evidence>
<dbReference type="GO" id="GO:0016791">
    <property type="term" value="F:phosphatase activity"/>
    <property type="evidence" value="ECO:0007669"/>
    <property type="project" value="TreeGrafter"/>
</dbReference>
<dbReference type="InterPro" id="IPR013767">
    <property type="entry name" value="PAS_fold"/>
</dbReference>
<dbReference type="Gene3D" id="3.30.450.20">
    <property type="entry name" value="PAS domain"/>
    <property type="match status" value="1"/>
</dbReference>
<dbReference type="GO" id="GO:0006355">
    <property type="term" value="P:regulation of DNA-templated transcription"/>
    <property type="evidence" value="ECO:0007669"/>
    <property type="project" value="InterPro"/>
</dbReference>
<keyword evidence="2" id="KW-0175">Coiled coil</keyword>
<dbReference type="AlphaFoldDB" id="A0A1L3MRB8"/>
<dbReference type="InterPro" id="IPR001932">
    <property type="entry name" value="PPM-type_phosphatase-like_dom"/>
</dbReference>
<reference evidence="5 6" key="1">
    <citation type="journal article" date="2016" name="Sci. Rep.">
        <title>Complete genome sequence and transcriptomic analysis of a novel marine strain Bacillus weihaiensis reveals the mechanism of brown algae degradation.</title>
        <authorList>
            <person name="Zhu Y."/>
            <person name="Chen P."/>
            <person name="Bao Y."/>
            <person name="Men Y."/>
            <person name="Zeng Y."/>
            <person name="Yang J."/>
            <person name="Sun J."/>
            <person name="Sun Y."/>
        </authorList>
    </citation>
    <scope>NUCLEOTIDE SEQUENCE [LARGE SCALE GENOMIC DNA]</scope>
    <source>
        <strain evidence="5 6">Alg07</strain>
    </source>
</reference>
<organism evidence="5 6">
    <name type="scientific">Bacillus weihaiensis</name>
    <dbReference type="NCBI Taxonomy" id="1547283"/>
    <lineage>
        <taxon>Bacteria</taxon>
        <taxon>Bacillati</taxon>
        <taxon>Bacillota</taxon>
        <taxon>Bacilli</taxon>
        <taxon>Bacillales</taxon>
        <taxon>Bacillaceae</taxon>
        <taxon>Bacillus</taxon>
    </lineage>
</organism>
<evidence type="ECO:0000259" key="3">
    <source>
        <dbReference type="PROSITE" id="PS50112"/>
    </source>
</evidence>
<evidence type="ECO:0000256" key="1">
    <source>
        <dbReference type="ARBA" id="ARBA00022801"/>
    </source>
</evidence>
<accession>A0A1L3MRB8</accession>
<evidence type="ECO:0000313" key="5">
    <source>
        <dbReference type="EMBL" id="APH04899.1"/>
    </source>
</evidence>
<keyword evidence="1" id="KW-0378">Hydrolase</keyword>
<dbReference type="PROSITE" id="PS50112">
    <property type="entry name" value="PAS"/>
    <property type="match status" value="1"/>
</dbReference>
<dbReference type="InterPro" id="IPR036457">
    <property type="entry name" value="PPM-type-like_dom_sf"/>
</dbReference>
<dbReference type="Gene3D" id="3.60.40.10">
    <property type="entry name" value="PPM-type phosphatase domain"/>
    <property type="match status" value="1"/>
</dbReference>
<name>A0A1L3MRB8_9BACI</name>
<evidence type="ECO:0000313" key="6">
    <source>
        <dbReference type="Proteomes" id="UP000181936"/>
    </source>
</evidence>
<dbReference type="InterPro" id="IPR035965">
    <property type="entry name" value="PAS-like_dom_sf"/>
</dbReference>
<dbReference type="PROSITE" id="PS51746">
    <property type="entry name" value="PPM_2"/>
    <property type="match status" value="1"/>
</dbReference>
<feature type="domain" description="PPM-type phosphatase" evidence="4">
    <location>
        <begin position="201"/>
        <end position="402"/>
    </location>
</feature>
<dbReference type="Proteomes" id="UP000181936">
    <property type="component" value="Chromosome"/>
</dbReference>
<sequence>MDELVNEAPCGLLTANAEGFILAINPMLLHLLNYTEEQVVNKHIKHLLTVPSKVFFEYYAKPFIRQQNKVDEIYLSLHTALEKEIPVIMNAVKTIKEGTVIIHYALFPIKKRSDYENELLTAKKEAEAALHARNKANADLKIAMEQLKKKQEELININKKNALFEEEMKKELILAKKVQETSLTESLHHDQIQIDAFYRASSLLSGDMYGFYHIDKSKYGVMILDVMGHGVSSALITMSLQSLFQRLISFGHPTEVIMKELDNHLHQLFQHHEETRHYCSAIYLLIDTKEQTIEFSNAGHPPAIWQQKDGKQYDIHTTSAPLGMFEETVFKSEVVHYEKGDRLLLYTDGVTDPLGFNHLKPLLIGNRELPLPRLKELIVHSLSNEDNLQHKSDDQCFIIIDL</sequence>
<dbReference type="SMART" id="SM00331">
    <property type="entry name" value="PP2C_SIG"/>
    <property type="match status" value="1"/>
</dbReference>
<dbReference type="OrthoDB" id="9763484at2"/>
<dbReference type="SUPFAM" id="SSF81606">
    <property type="entry name" value="PP2C-like"/>
    <property type="match status" value="1"/>
</dbReference>
<protein>
    <submittedName>
        <fullName evidence="5">Phosphoserine phosphatase</fullName>
    </submittedName>
</protein>
<feature type="domain" description="PAS" evidence="3">
    <location>
        <begin position="1"/>
        <end position="42"/>
    </location>
</feature>
<dbReference type="EMBL" id="CP016020">
    <property type="protein sequence ID" value="APH04899.1"/>
    <property type="molecule type" value="Genomic_DNA"/>
</dbReference>
<dbReference type="Pfam" id="PF07228">
    <property type="entry name" value="SpoIIE"/>
    <property type="match status" value="1"/>
</dbReference>
<dbReference type="InterPro" id="IPR052016">
    <property type="entry name" value="Bact_Sigma-Reg"/>
</dbReference>
<dbReference type="SUPFAM" id="SSF55785">
    <property type="entry name" value="PYP-like sensor domain (PAS domain)"/>
    <property type="match status" value="1"/>
</dbReference>
<dbReference type="RefSeq" id="WP_072579694.1">
    <property type="nucleotide sequence ID" value="NZ_CP016020.1"/>
</dbReference>
<dbReference type="STRING" id="1547283.A9C19_09135"/>
<evidence type="ECO:0000256" key="2">
    <source>
        <dbReference type="SAM" id="Coils"/>
    </source>
</evidence>
<keyword evidence="6" id="KW-1185">Reference proteome</keyword>